<sequence length="229" mass="24422">MSNPRIGPRIGALVVGQSPRPEVEAVIRDLAGGPVDLDLRGCLDGLSRAEIDAIPPESDPDTLFTRLPNGDGVKISKRHVVAHGTAQLEALSAAGYDVTMVMCTGEFPDWLGKYPVLFPSRTLNAMVRGCLAEGGRLGVFTPLAEQCAKSRPRWREAGYDAEVVALSPNAGEAEIRAAAESLRAHRPELLVLDCMSYTRDTKRIVREVLGAPAILAVSSAVRTALELAG</sequence>
<name>A0A919CNE9_9PROT</name>
<dbReference type="AlphaFoldDB" id="A0A919CNE9"/>
<dbReference type="EMBL" id="BMZS01000002">
    <property type="protein sequence ID" value="GHD44776.1"/>
    <property type="molecule type" value="Genomic_DNA"/>
</dbReference>
<organism evidence="1 2">
    <name type="scientific">Thalassobaculum fulvum</name>
    <dbReference type="NCBI Taxonomy" id="1633335"/>
    <lineage>
        <taxon>Bacteria</taxon>
        <taxon>Pseudomonadati</taxon>
        <taxon>Pseudomonadota</taxon>
        <taxon>Alphaproteobacteria</taxon>
        <taxon>Rhodospirillales</taxon>
        <taxon>Thalassobaculaceae</taxon>
        <taxon>Thalassobaculum</taxon>
    </lineage>
</organism>
<evidence type="ECO:0000313" key="2">
    <source>
        <dbReference type="Proteomes" id="UP000630353"/>
    </source>
</evidence>
<dbReference type="RefSeq" id="WP_189988067.1">
    <property type="nucleotide sequence ID" value="NZ_BMZS01000002.1"/>
</dbReference>
<reference evidence="1" key="1">
    <citation type="journal article" date="2014" name="Int. J. Syst. Evol. Microbiol.">
        <title>Complete genome sequence of Corynebacterium casei LMG S-19264T (=DSM 44701T), isolated from a smear-ripened cheese.</title>
        <authorList>
            <consortium name="US DOE Joint Genome Institute (JGI-PGF)"/>
            <person name="Walter F."/>
            <person name="Albersmeier A."/>
            <person name="Kalinowski J."/>
            <person name="Ruckert C."/>
        </authorList>
    </citation>
    <scope>NUCLEOTIDE SEQUENCE</scope>
    <source>
        <strain evidence="1">KCTC 42651</strain>
    </source>
</reference>
<evidence type="ECO:0008006" key="3">
    <source>
        <dbReference type="Google" id="ProtNLM"/>
    </source>
</evidence>
<reference evidence="1" key="2">
    <citation type="submission" date="2020-09" db="EMBL/GenBank/DDBJ databases">
        <authorList>
            <person name="Sun Q."/>
            <person name="Kim S."/>
        </authorList>
    </citation>
    <scope>NUCLEOTIDE SEQUENCE</scope>
    <source>
        <strain evidence="1">KCTC 42651</strain>
    </source>
</reference>
<dbReference type="Pfam" id="PF07302">
    <property type="entry name" value="AroM"/>
    <property type="match status" value="1"/>
</dbReference>
<keyword evidence="2" id="KW-1185">Reference proteome</keyword>
<proteinExistence type="predicted"/>
<accession>A0A919CNE9</accession>
<protein>
    <recommendedName>
        <fullName evidence="3">Protein AroM</fullName>
    </recommendedName>
</protein>
<comment type="caution">
    <text evidence="1">The sequence shown here is derived from an EMBL/GenBank/DDBJ whole genome shotgun (WGS) entry which is preliminary data.</text>
</comment>
<dbReference type="InterPro" id="IPR010843">
    <property type="entry name" value="Uncharacterised_AroM"/>
</dbReference>
<gene>
    <name evidence="1" type="ORF">GCM10017083_12610</name>
</gene>
<dbReference type="Proteomes" id="UP000630353">
    <property type="component" value="Unassembled WGS sequence"/>
</dbReference>
<evidence type="ECO:0000313" key="1">
    <source>
        <dbReference type="EMBL" id="GHD44776.1"/>
    </source>
</evidence>